<evidence type="ECO:0000313" key="2">
    <source>
        <dbReference type="Proteomes" id="UP001314205"/>
    </source>
</evidence>
<dbReference type="AlphaFoldDB" id="A0AAV1LUN3"/>
<gene>
    <name evidence="1" type="ORF">PARMNEM_LOCUS17546</name>
</gene>
<dbReference type="PANTHER" id="PTHR34239:SF2">
    <property type="entry name" value="TRANSPOSABLE ELEMENT P TRANSPOSASE_THAP9 CONSERVED DOMAIN-CONTAINING PROTEIN"/>
    <property type="match status" value="1"/>
</dbReference>
<keyword evidence="2" id="KW-1185">Reference proteome</keyword>
<dbReference type="EMBL" id="CAVLGL010000104">
    <property type="protein sequence ID" value="CAK1598575.1"/>
    <property type="molecule type" value="Genomic_DNA"/>
</dbReference>
<protein>
    <submittedName>
        <fullName evidence="1">Uncharacterized protein</fullName>
    </submittedName>
</protein>
<reference evidence="1 2" key="1">
    <citation type="submission" date="2023-11" db="EMBL/GenBank/DDBJ databases">
        <authorList>
            <person name="Hedman E."/>
            <person name="Englund M."/>
            <person name="Stromberg M."/>
            <person name="Nyberg Akerstrom W."/>
            <person name="Nylinder S."/>
            <person name="Jareborg N."/>
            <person name="Kallberg Y."/>
            <person name="Kronander E."/>
        </authorList>
    </citation>
    <scope>NUCLEOTIDE SEQUENCE [LARGE SCALE GENOMIC DNA]</scope>
</reference>
<accession>A0AAV1LUN3</accession>
<comment type="caution">
    <text evidence="1">The sequence shown here is derived from an EMBL/GenBank/DDBJ whole genome shotgun (WGS) entry which is preliminary data.</text>
</comment>
<sequence length="197" mass="22375">MPKRSAEDQIAFYRKKIKKLQTKEDKRRRRIIVYSDSSDCEEKSEIGTNVTENNENILNTVQLDYDHVDENLPDSAQSEITGKAPIFGQPLPSLDPEFLIALGELVPEQVTYGEDIHPDLAQRWAPILRRGLTEKDQKDKIIKDYATPQNCKLFSAPILNPEIAAAVSEFARTRDKKIENSQQQIGVGLTAINKLKR</sequence>
<name>A0AAV1LUN3_9NEOP</name>
<organism evidence="1 2">
    <name type="scientific">Parnassius mnemosyne</name>
    <name type="common">clouded apollo</name>
    <dbReference type="NCBI Taxonomy" id="213953"/>
    <lineage>
        <taxon>Eukaryota</taxon>
        <taxon>Metazoa</taxon>
        <taxon>Ecdysozoa</taxon>
        <taxon>Arthropoda</taxon>
        <taxon>Hexapoda</taxon>
        <taxon>Insecta</taxon>
        <taxon>Pterygota</taxon>
        <taxon>Neoptera</taxon>
        <taxon>Endopterygota</taxon>
        <taxon>Lepidoptera</taxon>
        <taxon>Glossata</taxon>
        <taxon>Ditrysia</taxon>
        <taxon>Papilionoidea</taxon>
        <taxon>Papilionidae</taxon>
        <taxon>Parnassiinae</taxon>
        <taxon>Parnassini</taxon>
        <taxon>Parnassius</taxon>
        <taxon>Driopa</taxon>
    </lineage>
</organism>
<dbReference type="Proteomes" id="UP001314205">
    <property type="component" value="Unassembled WGS sequence"/>
</dbReference>
<evidence type="ECO:0000313" key="1">
    <source>
        <dbReference type="EMBL" id="CAK1598575.1"/>
    </source>
</evidence>
<proteinExistence type="predicted"/>
<dbReference type="PANTHER" id="PTHR34239">
    <property type="entry name" value="APPLE DOMAIN-CONTAINING PROTEIN"/>
    <property type="match status" value="1"/>
</dbReference>